<sequence>MIELDVHTHLAPINAQALKAIPGVTWDPVNEALTLDGHRVGMRDLFHAERLIARMDSHQIRRALVSIPPPLYRQHLPADQALVWTRYLNDELLKVTERSDGRLGALYYLPLEHPHLLNSLCEGYETAGFEGIALAAGGHTEIVYSRNEYDVLWQWLDDCKAFVLLHPGCCQDPRLAPFYLENLIGNPMETGVAAAHLVMAGVPERYPGIRFCLAHAGGTFPSLVGRMERGFDTQRPGVDIALERPLQSARRFYVDNIAHHPGLLTLAGQVVGQQHVVYGSDWPFPMGLADT</sequence>
<evidence type="ECO:0000256" key="1">
    <source>
        <dbReference type="ARBA" id="ARBA00023239"/>
    </source>
</evidence>
<dbReference type="InterPro" id="IPR032466">
    <property type="entry name" value="Metal_Hydrolase"/>
</dbReference>
<dbReference type="RefSeq" id="WP_122301316.1">
    <property type="nucleotide sequence ID" value="NZ_RBUA01001337.1"/>
</dbReference>
<dbReference type="GO" id="GO:0005737">
    <property type="term" value="C:cytoplasm"/>
    <property type="evidence" value="ECO:0007669"/>
    <property type="project" value="TreeGrafter"/>
</dbReference>
<organism evidence="3 4">
    <name type="scientific">Pseudomonas syringae pv. avii</name>
    <dbReference type="NCBI Taxonomy" id="663959"/>
    <lineage>
        <taxon>Bacteria</taxon>
        <taxon>Pseudomonadati</taxon>
        <taxon>Pseudomonadota</taxon>
        <taxon>Gammaproteobacteria</taxon>
        <taxon>Pseudomonadales</taxon>
        <taxon>Pseudomonadaceae</taxon>
        <taxon>Pseudomonas</taxon>
        <taxon>Pseudomonas syringae</taxon>
    </lineage>
</organism>
<accession>A0A3M5UGR6</accession>
<dbReference type="Proteomes" id="UP000280395">
    <property type="component" value="Unassembled WGS sequence"/>
</dbReference>
<dbReference type="SUPFAM" id="SSF51556">
    <property type="entry name" value="Metallo-dependent hydrolases"/>
    <property type="match status" value="1"/>
</dbReference>
<name>A0A3M5UGR6_PSESX</name>
<reference evidence="3 4" key="1">
    <citation type="submission" date="2018-08" db="EMBL/GenBank/DDBJ databases">
        <title>Recombination of ecologically and evolutionarily significant loci maintains genetic cohesion in the Pseudomonas syringae species complex.</title>
        <authorList>
            <person name="Dillon M."/>
            <person name="Thakur S."/>
            <person name="Almeida R.N.D."/>
            <person name="Weir B.S."/>
            <person name="Guttman D.S."/>
        </authorList>
    </citation>
    <scope>NUCLEOTIDE SEQUENCE [LARGE SCALE GENOMIC DNA]</scope>
    <source>
        <strain evidence="3 4">ICMP 14479</strain>
    </source>
</reference>
<proteinExistence type="predicted"/>
<feature type="domain" description="Amidohydrolase-related" evidence="2">
    <location>
        <begin position="5"/>
        <end position="286"/>
    </location>
</feature>
<dbReference type="Gene3D" id="3.20.20.140">
    <property type="entry name" value="Metal-dependent hydrolases"/>
    <property type="match status" value="1"/>
</dbReference>
<dbReference type="GO" id="GO:0019748">
    <property type="term" value="P:secondary metabolic process"/>
    <property type="evidence" value="ECO:0007669"/>
    <property type="project" value="TreeGrafter"/>
</dbReference>
<dbReference type="GO" id="GO:0016831">
    <property type="term" value="F:carboxy-lyase activity"/>
    <property type="evidence" value="ECO:0007669"/>
    <property type="project" value="InterPro"/>
</dbReference>
<dbReference type="AlphaFoldDB" id="A0A3M5UGR6"/>
<protein>
    <recommendedName>
        <fullName evidence="2">Amidohydrolase-related domain-containing protein</fullName>
    </recommendedName>
</protein>
<dbReference type="GO" id="GO:0016787">
    <property type="term" value="F:hydrolase activity"/>
    <property type="evidence" value="ECO:0007669"/>
    <property type="project" value="InterPro"/>
</dbReference>
<evidence type="ECO:0000313" key="3">
    <source>
        <dbReference type="EMBL" id="RMU45080.1"/>
    </source>
</evidence>
<dbReference type="InterPro" id="IPR032465">
    <property type="entry name" value="ACMSD"/>
</dbReference>
<evidence type="ECO:0000313" key="4">
    <source>
        <dbReference type="Proteomes" id="UP000280395"/>
    </source>
</evidence>
<keyword evidence="1" id="KW-0456">Lyase</keyword>
<comment type="caution">
    <text evidence="3">The sequence shown here is derived from an EMBL/GenBank/DDBJ whole genome shotgun (WGS) entry which is preliminary data.</text>
</comment>
<dbReference type="PANTHER" id="PTHR21240:SF28">
    <property type="entry name" value="ISO-OROTATE DECARBOXYLASE (EUROFUNG)"/>
    <property type="match status" value="1"/>
</dbReference>
<dbReference type="Pfam" id="PF04909">
    <property type="entry name" value="Amidohydro_2"/>
    <property type="match status" value="1"/>
</dbReference>
<dbReference type="InterPro" id="IPR006680">
    <property type="entry name" value="Amidohydro-rel"/>
</dbReference>
<evidence type="ECO:0000259" key="2">
    <source>
        <dbReference type="Pfam" id="PF04909"/>
    </source>
</evidence>
<dbReference type="PANTHER" id="PTHR21240">
    <property type="entry name" value="2-AMINO-3-CARBOXYLMUCONATE-6-SEMIALDEHYDE DECARBOXYLASE"/>
    <property type="match status" value="1"/>
</dbReference>
<gene>
    <name evidence="3" type="ORF">ALP29_04477</name>
</gene>
<dbReference type="EMBL" id="RBUA01001337">
    <property type="protein sequence ID" value="RMU45080.1"/>
    <property type="molecule type" value="Genomic_DNA"/>
</dbReference>